<dbReference type="PROSITE" id="PS50110">
    <property type="entry name" value="RESPONSE_REGULATORY"/>
    <property type="match status" value="1"/>
</dbReference>
<dbReference type="SUPFAM" id="SSF52172">
    <property type="entry name" value="CheY-like"/>
    <property type="match status" value="1"/>
</dbReference>
<proteinExistence type="predicted"/>
<dbReference type="PANTHER" id="PTHR44520">
    <property type="entry name" value="RESPONSE REGULATOR RCP1-RELATED"/>
    <property type="match status" value="1"/>
</dbReference>
<dbReference type="InterPro" id="IPR052893">
    <property type="entry name" value="TCS_response_regulator"/>
</dbReference>
<evidence type="ECO:0000259" key="2">
    <source>
        <dbReference type="PROSITE" id="PS50110"/>
    </source>
</evidence>
<accession>A0ABU5R3M0</accession>
<sequence>MSAGERLVLVVEDSAEDREAIQRALARSHPELELEFAPDGDAAITRLTDPGAGRPALLLLDLNLPGRDGYQVLAELRANPDLAALTIIVFTSSTTSADIERCYALGADSYVYKPVNFHLFRTVLQGAVDYWQAGTG</sequence>
<evidence type="ECO:0000313" key="4">
    <source>
        <dbReference type="Proteomes" id="UP001304298"/>
    </source>
</evidence>
<keyword evidence="4" id="KW-1185">Reference proteome</keyword>
<dbReference type="InterPro" id="IPR011006">
    <property type="entry name" value="CheY-like_superfamily"/>
</dbReference>
<evidence type="ECO:0000313" key="3">
    <source>
        <dbReference type="EMBL" id="MEA5360295.1"/>
    </source>
</evidence>
<evidence type="ECO:0000256" key="1">
    <source>
        <dbReference type="PROSITE-ProRule" id="PRU00169"/>
    </source>
</evidence>
<dbReference type="Gene3D" id="3.40.50.2300">
    <property type="match status" value="1"/>
</dbReference>
<dbReference type="PANTHER" id="PTHR44520:SF2">
    <property type="entry name" value="RESPONSE REGULATOR RCP1"/>
    <property type="match status" value="1"/>
</dbReference>
<reference evidence="3 4" key="1">
    <citation type="submission" date="2023-12" db="EMBL/GenBank/DDBJ databases">
        <title>Amycolatopsis sp. V23-08.</title>
        <authorList>
            <person name="Somphong A."/>
        </authorList>
    </citation>
    <scope>NUCLEOTIDE SEQUENCE [LARGE SCALE GENOMIC DNA]</scope>
    <source>
        <strain evidence="3 4">V23-08</strain>
    </source>
</reference>
<gene>
    <name evidence="3" type="ORF">VA596_12180</name>
</gene>
<protein>
    <submittedName>
        <fullName evidence="3">Response regulator</fullName>
    </submittedName>
</protein>
<keyword evidence="1" id="KW-0597">Phosphoprotein</keyword>
<dbReference type="SMART" id="SM00448">
    <property type="entry name" value="REC"/>
    <property type="match status" value="1"/>
</dbReference>
<dbReference type="EMBL" id="JAYFSI010000002">
    <property type="protein sequence ID" value="MEA5360295.1"/>
    <property type="molecule type" value="Genomic_DNA"/>
</dbReference>
<feature type="modified residue" description="4-aspartylphosphate" evidence="1">
    <location>
        <position position="61"/>
    </location>
</feature>
<dbReference type="RefSeq" id="WP_323326308.1">
    <property type="nucleotide sequence ID" value="NZ_JAYFSI010000002.1"/>
</dbReference>
<feature type="domain" description="Response regulatory" evidence="2">
    <location>
        <begin position="7"/>
        <end position="128"/>
    </location>
</feature>
<organism evidence="3 4">
    <name type="scientific">Amycolatopsis heterodermiae</name>
    <dbReference type="NCBI Taxonomy" id="3110235"/>
    <lineage>
        <taxon>Bacteria</taxon>
        <taxon>Bacillati</taxon>
        <taxon>Actinomycetota</taxon>
        <taxon>Actinomycetes</taxon>
        <taxon>Pseudonocardiales</taxon>
        <taxon>Pseudonocardiaceae</taxon>
        <taxon>Amycolatopsis</taxon>
    </lineage>
</organism>
<dbReference type="Proteomes" id="UP001304298">
    <property type="component" value="Unassembled WGS sequence"/>
</dbReference>
<dbReference type="InterPro" id="IPR001789">
    <property type="entry name" value="Sig_transdc_resp-reg_receiver"/>
</dbReference>
<name>A0ABU5R3M0_9PSEU</name>
<dbReference type="Pfam" id="PF00072">
    <property type="entry name" value="Response_reg"/>
    <property type="match status" value="1"/>
</dbReference>
<comment type="caution">
    <text evidence="3">The sequence shown here is derived from an EMBL/GenBank/DDBJ whole genome shotgun (WGS) entry which is preliminary data.</text>
</comment>